<comment type="caution">
    <text evidence="2">The sequence shown here is derived from an EMBL/GenBank/DDBJ whole genome shotgun (WGS) entry which is preliminary data.</text>
</comment>
<feature type="region of interest" description="Disordered" evidence="1">
    <location>
        <begin position="15"/>
        <end position="35"/>
    </location>
</feature>
<feature type="compositionally biased region" description="Polar residues" evidence="1">
    <location>
        <begin position="70"/>
        <end position="79"/>
    </location>
</feature>
<evidence type="ECO:0000313" key="3">
    <source>
        <dbReference type="Proteomes" id="UP000801492"/>
    </source>
</evidence>
<feature type="region of interest" description="Disordered" evidence="1">
    <location>
        <begin position="66"/>
        <end position="93"/>
    </location>
</feature>
<dbReference type="AlphaFoldDB" id="A0A8K0CZ40"/>
<evidence type="ECO:0000313" key="2">
    <source>
        <dbReference type="EMBL" id="KAF2894071.1"/>
    </source>
</evidence>
<organism evidence="2 3">
    <name type="scientific">Ignelater luminosus</name>
    <name type="common">Cucubano</name>
    <name type="synonym">Pyrophorus luminosus</name>
    <dbReference type="NCBI Taxonomy" id="2038154"/>
    <lineage>
        <taxon>Eukaryota</taxon>
        <taxon>Metazoa</taxon>
        <taxon>Ecdysozoa</taxon>
        <taxon>Arthropoda</taxon>
        <taxon>Hexapoda</taxon>
        <taxon>Insecta</taxon>
        <taxon>Pterygota</taxon>
        <taxon>Neoptera</taxon>
        <taxon>Endopterygota</taxon>
        <taxon>Coleoptera</taxon>
        <taxon>Polyphaga</taxon>
        <taxon>Elateriformia</taxon>
        <taxon>Elateroidea</taxon>
        <taxon>Elateridae</taxon>
        <taxon>Agrypninae</taxon>
        <taxon>Pyrophorini</taxon>
        <taxon>Ignelater</taxon>
    </lineage>
</organism>
<keyword evidence="3" id="KW-1185">Reference proteome</keyword>
<feature type="compositionally biased region" description="Polar residues" evidence="1">
    <location>
        <begin position="15"/>
        <end position="32"/>
    </location>
</feature>
<evidence type="ECO:0000256" key="1">
    <source>
        <dbReference type="SAM" id="MobiDB-lite"/>
    </source>
</evidence>
<reference evidence="2" key="1">
    <citation type="submission" date="2019-08" db="EMBL/GenBank/DDBJ databases">
        <title>The genome of the North American firefly Photinus pyralis.</title>
        <authorList>
            <consortium name="Photinus pyralis genome working group"/>
            <person name="Fallon T.R."/>
            <person name="Sander Lower S.E."/>
            <person name="Weng J.-K."/>
        </authorList>
    </citation>
    <scope>NUCLEOTIDE SEQUENCE</scope>
    <source>
        <strain evidence="2">TRF0915ILg1</strain>
        <tissue evidence="2">Whole body</tissue>
    </source>
</reference>
<dbReference type="Proteomes" id="UP000801492">
    <property type="component" value="Unassembled WGS sequence"/>
</dbReference>
<accession>A0A8K0CZ40</accession>
<name>A0A8K0CZ40_IGNLU</name>
<protein>
    <submittedName>
        <fullName evidence="2">Uncharacterized protein</fullName>
    </submittedName>
</protein>
<proteinExistence type="predicted"/>
<dbReference type="EMBL" id="VTPC01007370">
    <property type="protein sequence ID" value="KAF2894071.1"/>
    <property type="molecule type" value="Genomic_DNA"/>
</dbReference>
<dbReference type="OrthoDB" id="6779078at2759"/>
<gene>
    <name evidence="2" type="ORF">ILUMI_12104</name>
</gene>
<sequence>MVGFLQNKNCNKTVDSLSGSSSTFTNEDTGSEQIEVILPSTETEKTIQILQKERLPQECTDLNEAPEIESTPQFSSQVEANGLPSDDPGQWPENITTHISRVLVERGPVQLRDFSYPLNQD</sequence>